<organism evidence="2 3">
    <name type="scientific">Zalerion maritima</name>
    <dbReference type="NCBI Taxonomy" id="339359"/>
    <lineage>
        <taxon>Eukaryota</taxon>
        <taxon>Fungi</taxon>
        <taxon>Dikarya</taxon>
        <taxon>Ascomycota</taxon>
        <taxon>Pezizomycotina</taxon>
        <taxon>Sordariomycetes</taxon>
        <taxon>Lulworthiomycetidae</taxon>
        <taxon>Lulworthiales</taxon>
        <taxon>Lulworthiaceae</taxon>
        <taxon>Zalerion</taxon>
    </lineage>
</organism>
<feature type="compositionally biased region" description="Basic residues" evidence="1">
    <location>
        <begin position="379"/>
        <end position="388"/>
    </location>
</feature>
<keyword evidence="3" id="KW-1185">Reference proteome</keyword>
<feature type="region of interest" description="Disordered" evidence="1">
    <location>
        <begin position="146"/>
        <end position="388"/>
    </location>
</feature>
<dbReference type="Proteomes" id="UP001201980">
    <property type="component" value="Unassembled WGS sequence"/>
</dbReference>
<accession>A0AAD5RV01</accession>
<feature type="region of interest" description="Disordered" evidence="1">
    <location>
        <begin position="101"/>
        <end position="123"/>
    </location>
</feature>
<dbReference type="AlphaFoldDB" id="A0AAD5RV01"/>
<evidence type="ECO:0000313" key="3">
    <source>
        <dbReference type="Proteomes" id="UP001201980"/>
    </source>
</evidence>
<feature type="compositionally biased region" description="Polar residues" evidence="1">
    <location>
        <begin position="360"/>
        <end position="370"/>
    </location>
</feature>
<dbReference type="EMBL" id="JAKWBI020000044">
    <property type="protein sequence ID" value="KAJ2904785.1"/>
    <property type="molecule type" value="Genomic_DNA"/>
</dbReference>
<feature type="region of interest" description="Disordered" evidence="1">
    <location>
        <begin position="1"/>
        <end position="87"/>
    </location>
</feature>
<name>A0AAD5RV01_9PEZI</name>
<proteinExistence type="predicted"/>
<dbReference type="InterPro" id="IPR018809">
    <property type="entry name" value="DUF2406"/>
</dbReference>
<feature type="compositionally biased region" description="Basic and acidic residues" evidence="1">
    <location>
        <begin position="110"/>
        <end position="123"/>
    </location>
</feature>
<feature type="compositionally biased region" description="Basic and acidic residues" evidence="1">
    <location>
        <begin position="43"/>
        <end position="70"/>
    </location>
</feature>
<protein>
    <submittedName>
        <fullName evidence="2">Uncharacterized protein</fullName>
    </submittedName>
</protein>
<feature type="compositionally biased region" description="Low complexity" evidence="1">
    <location>
        <begin position="329"/>
        <end position="341"/>
    </location>
</feature>
<comment type="caution">
    <text evidence="2">The sequence shown here is derived from an EMBL/GenBank/DDBJ whole genome shotgun (WGS) entry which is preliminary data.</text>
</comment>
<feature type="compositionally biased region" description="Polar residues" evidence="1">
    <location>
        <begin position="309"/>
        <end position="320"/>
    </location>
</feature>
<feature type="compositionally biased region" description="Polar residues" evidence="1">
    <location>
        <begin position="262"/>
        <end position="281"/>
    </location>
</feature>
<evidence type="ECO:0000313" key="2">
    <source>
        <dbReference type="EMBL" id="KAJ2904785.1"/>
    </source>
</evidence>
<sequence>MAQNVYTPPQEPYAAPLAPHQNPPVSYNAAAERGPKSRSFSFRSDRSSTHRVSTHETSQEKEAKRLHSKADPTLAMNEAEPSAVAAGVKSSLAPLRSIQHKDAFGNPIAEPDKSNPTRSRWERPLDTIRGFEAAIDGAYSTRRSYVRADSDSVMMRPKSCYPPRFPQESYYGNSRPSSYRPDSQLDPTRQRDSYMDSQQYPSNAYHPANRQRMSRMPTEPGPSGHNNGLRPPESNVYPLPNNHRSYETVASGGSSGGEASGYTTDPTSGSENSSINRNGTPSKPLEPINDYGINFGNTQGAQALGFNPATDQGSNAQYNRQGGGNYAMQPPQNQQQQQQQQYAPVVPRKDVGAVNRKPMQISTPAVTQAKPSPPEKRKSWFVRRFSKN</sequence>
<gene>
    <name evidence="2" type="ORF">MKZ38_007141</name>
</gene>
<dbReference type="PANTHER" id="PTHR28186">
    <property type="entry name" value="MEIOTICALLY UP-REGULATED GENE 9 PROTEIN"/>
    <property type="match status" value="1"/>
</dbReference>
<dbReference type="Pfam" id="PF10295">
    <property type="entry name" value="DUF2406"/>
    <property type="match status" value="1"/>
</dbReference>
<feature type="compositionally biased region" description="Polar residues" evidence="1">
    <location>
        <begin position="170"/>
        <end position="187"/>
    </location>
</feature>
<dbReference type="PANTHER" id="PTHR28186:SF1">
    <property type="entry name" value="MEIOTICALLY UP-REGULATED GENE 9 PROTEIN"/>
    <property type="match status" value="1"/>
</dbReference>
<reference evidence="2" key="1">
    <citation type="submission" date="2022-07" db="EMBL/GenBank/DDBJ databases">
        <title>Draft genome sequence of Zalerion maritima ATCC 34329, a (micro)plastics degrading marine fungus.</title>
        <authorList>
            <person name="Paco A."/>
            <person name="Goncalves M.F.M."/>
            <person name="Rocha-Santos T.A.P."/>
            <person name="Alves A."/>
        </authorList>
    </citation>
    <scope>NUCLEOTIDE SEQUENCE</scope>
    <source>
        <strain evidence="2">ATCC 34329</strain>
    </source>
</reference>
<evidence type="ECO:0000256" key="1">
    <source>
        <dbReference type="SAM" id="MobiDB-lite"/>
    </source>
</evidence>